<dbReference type="EMBL" id="CAXLJM020000111">
    <property type="protein sequence ID" value="CAL8136223.1"/>
    <property type="molecule type" value="Genomic_DNA"/>
</dbReference>
<dbReference type="PANTHER" id="PTHR10127">
    <property type="entry name" value="DISCOIDIN, CUB, EGF, LAMININ , AND ZINC METALLOPROTEASE DOMAIN CONTAINING"/>
    <property type="match status" value="1"/>
</dbReference>
<dbReference type="PROSITE" id="PS51864">
    <property type="entry name" value="ASTACIN"/>
    <property type="match status" value="1"/>
</dbReference>
<keyword evidence="11" id="KW-1185">Reference proteome</keyword>
<keyword evidence="2" id="KW-0645">Protease</keyword>
<evidence type="ECO:0000256" key="7">
    <source>
        <dbReference type="PROSITE-ProRule" id="PRU01211"/>
    </source>
</evidence>
<dbReference type="InterPro" id="IPR024079">
    <property type="entry name" value="MetalloPept_cat_dom_sf"/>
</dbReference>
<evidence type="ECO:0000256" key="8">
    <source>
        <dbReference type="SAM" id="SignalP"/>
    </source>
</evidence>
<evidence type="ECO:0000256" key="3">
    <source>
        <dbReference type="ARBA" id="ARBA00022723"/>
    </source>
</evidence>
<feature type="domain" description="Peptidase M12A" evidence="9">
    <location>
        <begin position="47"/>
        <end position="152"/>
    </location>
</feature>
<keyword evidence="6" id="KW-0482">Metalloprotease</keyword>
<dbReference type="InterPro" id="IPR001506">
    <property type="entry name" value="Peptidase_M12A"/>
</dbReference>
<feature type="signal peptide" evidence="8">
    <location>
        <begin position="1"/>
        <end position="19"/>
    </location>
</feature>
<keyword evidence="3" id="KW-0479">Metal-binding</keyword>
<organism evidence="10 11">
    <name type="scientific">Orchesella dallaii</name>
    <dbReference type="NCBI Taxonomy" id="48710"/>
    <lineage>
        <taxon>Eukaryota</taxon>
        <taxon>Metazoa</taxon>
        <taxon>Ecdysozoa</taxon>
        <taxon>Arthropoda</taxon>
        <taxon>Hexapoda</taxon>
        <taxon>Collembola</taxon>
        <taxon>Entomobryomorpha</taxon>
        <taxon>Entomobryoidea</taxon>
        <taxon>Orchesellidae</taxon>
        <taxon>Orchesellinae</taxon>
        <taxon>Orchesella</taxon>
    </lineage>
</organism>
<dbReference type="Proteomes" id="UP001642540">
    <property type="component" value="Unassembled WGS sequence"/>
</dbReference>
<feature type="chain" id="PRO_5045394071" description="Peptidase M12A domain-containing protein" evidence="8">
    <location>
        <begin position="20"/>
        <end position="152"/>
    </location>
</feature>
<evidence type="ECO:0000256" key="2">
    <source>
        <dbReference type="ARBA" id="ARBA00022670"/>
    </source>
</evidence>
<evidence type="ECO:0000313" key="11">
    <source>
        <dbReference type="Proteomes" id="UP001642540"/>
    </source>
</evidence>
<proteinExistence type="predicted"/>
<comment type="cofactor">
    <cofactor evidence="1">
        <name>Zn(2+)</name>
        <dbReference type="ChEBI" id="CHEBI:29105"/>
    </cofactor>
</comment>
<reference evidence="10 11" key="1">
    <citation type="submission" date="2024-08" db="EMBL/GenBank/DDBJ databases">
        <authorList>
            <person name="Cucini C."/>
            <person name="Frati F."/>
        </authorList>
    </citation>
    <scope>NUCLEOTIDE SEQUENCE [LARGE SCALE GENOMIC DNA]</scope>
</reference>
<accession>A0ABP1RUZ4</accession>
<gene>
    <name evidence="10" type="ORF">ODALV1_LOCUS26342</name>
</gene>
<evidence type="ECO:0000256" key="5">
    <source>
        <dbReference type="ARBA" id="ARBA00022833"/>
    </source>
</evidence>
<protein>
    <recommendedName>
        <fullName evidence="9">Peptidase M12A domain-containing protein</fullName>
    </recommendedName>
</protein>
<keyword evidence="4" id="KW-0378">Hydrolase</keyword>
<evidence type="ECO:0000313" key="10">
    <source>
        <dbReference type="EMBL" id="CAL8136223.1"/>
    </source>
</evidence>
<name>A0ABP1RUZ4_9HEXA</name>
<dbReference type="PANTHER" id="PTHR10127:SF780">
    <property type="entry name" value="METALLOENDOPEPTIDASE"/>
    <property type="match status" value="1"/>
</dbReference>
<keyword evidence="5" id="KW-0862">Zinc</keyword>
<keyword evidence="8" id="KW-0732">Signal</keyword>
<evidence type="ECO:0000256" key="1">
    <source>
        <dbReference type="ARBA" id="ARBA00001947"/>
    </source>
</evidence>
<evidence type="ECO:0000259" key="9">
    <source>
        <dbReference type="PROSITE" id="PS51864"/>
    </source>
</evidence>
<dbReference type="SUPFAM" id="SSF55486">
    <property type="entry name" value="Metalloproteases ('zincins'), catalytic domain"/>
    <property type="match status" value="1"/>
</dbReference>
<comment type="caution">
    <text evidence="10">The sequence shown here is derived from an EMBL/GenBank/DDBJ whole genome shotgun (WGS) entry which is preliminary data.</text>
</comment>
<feature type="active site" evidence="7">
    <location>
        <position position="147"/>
    </location>
</feature>
<evidence type="ECO:0000256" key="6">
    <source>
        <dbReference type="ARBA" id="ARBA00023049"/>
    </source>
</evidence>
<sequence length="152" mass="17154">MGMLTHFLIPLLITKFCAGSTNINCNVPSSWLSGNPTIQRSSSGQVSGITFHNTYFWSKWPQGKVKYKLDETLTAADIIEVRRAFNEYHTNTCIQFIPWQQGDVDYVSIQRDDNTCGVTHVCKIGGYQYVKFGEVCRSMSISTILHELLPVP</sequence>
<comment type="caution">
    <text evidence="7">Lacks conserved residue(s) required for the propagation of feature annotation.</text>
</comment>
<dbReference type="Pfam" id="PF01400">
    <property type="entry name" value="Astacin"/>
    <property type="match status" value="1"/>
</dbReference>
<dbReference type="Gene3D" id="3.40.390.10">
    <property type="entry name" value="Collagenase (Catalytic Domain)"/>
    <property type="match status" value="1"/>
</dbReference>
<evidence type="ECO:0000256" key="4">
    <source>
        <dbReference type="ARBA" id="ARBA00022801"/>
    </source>
</evidence>